<dbReference type="EMBL" id="OY731401">
    <property type="protein sequence ID" value="CAJ1950527.1"/>
    <property type="molecule type" value="Genomic_DNA"/>
</dbReference>
<evidence type="ECO:0000313" key="1">
    <source>
        <dbReference type="EMBL" id="CAJ1950527.1"/>
    </source>
</evidence>
<gene>
    <name evidence="1" type="ORF">AYBTSS11_LOCUS14303</name>
</gene>
<organism evidence="1 2">
    <name type="scientific">Sphenostylis stenocarpa</name>
    <dbReference type="NCBI Taxonomy" id="92480"/>
    <lineage>
        <taxon>Eukaryota</taxon>
        <taxon>Viridiplantae</taxon>
        <taxon>Streptophyta</taxon>
        <taxon>Embryophyta</taxon>
        <taxon>Tracheophyta</taxon>
        <taxon>Spermatophyta</taxon>
        <taxon>Magnoliopsida</taxon>
        <taxon>eudicotyledons</taxon>
        <taxon>Gunneridae</taxon>
        <taxon>Pentapetalae</taxon>
        <taxon>rosids</taxon>
        <taxon>fabids</taxon>
        <taxon>Fabales</taxon>
        <taxon>Fabaceae</taxon>
        <taxon>Papilionoideae</taxon>
        <taxon>50 kb inversion clade</taxon>
        <taxon>NPAAA clade</taxon>
        <taxon>indigoferoid/millettioid clade</taxon>
        <taxon>Phaseoleae</taxon>
        <taxon>Sphenostylis</taxon>
    </lineage>
</organism>
<keyword evidence="2" id="KW-1185">Reference proteome</keyword>
<dbReference type="Proteomes" id="UP001189624">
    <property type="component" value="Chromosome 4"/>
</dbReference>
<name>A0AA86SHU3_9FABA</name>
<proteinExistence type="predicted"/>
<protein>
    <submittedName>
        <fullName evidence="1">Uncharacterized protein</fullName>
    </submittedName>
</protein>
<accession>A0AA86SHU3</accession>
<evidence type="ECO:0000313" key="2">
    <source>
        <dbReference type="Proteomes" id="UP001189624"/>
    </source>
</evidence>
<sequence>MAGLVLLHQHSLFTKRKCPRTWAPLINTCMTTNKRNTFTSNHLHRPKPKKASTCSFSQYLEKSENDEEKVVKNAKDNVIMIRVSKRLRIEWIPEFKAMPPTTLERVFTFTREKAIILFHQGCRMLSSINSIRIIDMVSRFTPLIIRLAFLRKFRPHPIIQAFSINQIWFTSKKEESNQPVP</sequence>
<reference evidence="1" key="1">
    <citation type="submission" date="2023-10" db="EMBL/GenBank/DDBJ databases">
        <authorList>
            <person name="Domelevo Entfellner J.-B."/>
        </authorList>
    </citation>
    <scope>NUCLEOTIDE SEQUENCE</scope>
</reference>
<dbReference type="Gramene" id="rna-AYBTSS11_LOCUS14303">
    <property type="protein sequence ID" value="CAJ1950527.1"/>
    <property type="gene ID" value="gene-AYBTSS11_LOCUS14303"/>
</dbReference>
<dbReference type="AlphaFoldDB" id="A0AA86SHU3"/>